<reference evidence="3 4" key="1">
    <citation type="journal article" date="2013" name="PLoS ONE">
        <title>Predicting the Proteins of Angomonas deanei, Strigomonas culicis and Their Respective Endosymbionts Reveals New Aspects of the Trypanosomatidae Family.</title>
        <authorList>
            <person name="Motta M.C."/>
            <person name="Martins A.C."/>
            <person name="de Souza S.S."/>
            <person name="Catta-Preta C.M."/>
            <person name="Silva R."/>
            <person name="Klein C.C."/>
            <person name="de Almeida L.G."/>
            <person name="de Lima Cunha O."/>
            <person name="Ciapina L.P."/>
            <person name="Brocchi M."/>
            <person name="Colabardini A.C."/>
            <person name="de Araujo Lima B."/>
            <person name="Machado C.R."/>
            <person name="de Almeida Soares C.M."/>
            <person name="Probst C.M."/>
            <person name="de Menezes C.B."/>
            <person name="Thompson C.E."/>
            <person name="Bartholomeu D.C."/>
            <person name="Gradia D.F."/>
            <person name="Pavoni D.P."/>
            <person name="Grisard E.C."/>
            <person name="Fantinatti-Garboggini F."/>
            <person name="Marchini F.K."/>
            <person name="Rodrigues-Luiz G.F."/>
            <person name="Wagner G."/>
            <person name="Goldman G.H."/>
            <person name="Fietto J.L."/>
            <person name="Elias M.C."/>
            <person name="Goldman M.H."/>
            <person name="Sagot M.F."/>
            <person name="Pereira M."/>
            <person name="Stoco P.H."/>
            <person name="de Mendonca-Neto R.P."/>
            <person name="Teixeira S.M."/>
            <person name="Maciel T.E."/>
            <person name="de Oliveira Mendes T.A."/>
            <person name="Urmenyi T.P."/>
            <person name="de Souza W."/>
            <person name="Schenkman S."/>
            <person name="de Vasconcelos A.T."/>
        </authorList>
    </citation>
    <scope>NUCLEOTIDE SEQUENCE [LARGE SCALE GENOMIC DNA]</scope>
</reference>
<comment type="caution">
    <text evidence="3">The sequence shown here is derived from an EMBL/GenBank/DDBJ whole genome shotgun (WGS) entry which is preliminary data.</text>
</comment>
<dbReference type="Proteomes" id="UP000015354">
    <property type="component" value="Unassembled WGS sequence"/>
</dbReference>
<dbReference type="AlphaFoldDB" id="S9UVB7"/>
<evidence type="ECO:0000313" key="3">
    <source>
        <dbReference type="EMBL" id="EPY18456.1"/>
    </source>
</evidence>
<gene>
    <name evidence="3" type="ORF">STCU_09967</name>
</gene>
<feature type="compositionally biased region" description="Polar residues" evidence="1">
    <location>
        <begin position="47"/>
        <end position="76"/>
    </location>
</feature>
<protein>
    <submittedName>
        <fullName evidence="3">Uncharacterized protein</fullName>
    </submittedName>
</protein>
<evidence type="ECO:0000313" key="4">
    <source>
        <dbReference type="Proteomes" id="UP000015354"/>
    </source>
</evidence>
<keyword evidence="2" id="KW-0472">Membrane</keyword>
<keyword evidence="2" id="KW-1133">Transmembrane helix</keyword>
<evidence type="ECO:0000256" key="2">
    <source>
        <dbReference type="SAM" id="Phobius"/>
    </source>
</evidence>
<proteinExistence type="predicted"/>
<keyword evidence="2" id="KW-0812">Transmembrane</keyword>
<feature type="region of interest" description="Disordered" evidence="1">
    <location>
        <begin position="43"/>
        <end position="85"/>
    </location>
</feature>
<organism evidence="3 4">
    <name type="scientific">Strigomonas culicis</name>
    <dbReference type="NCBI Taxonomy" id="28005"/>
    <lineage>
        <taxon>Eukaryota</taxon>
        <taxon>Discoba</taxon>
        <taxon>Euglenozoa</taxon>
        <taxon>Kinetoplastea</taxon>
        <taxon>Metakinetoplastina</taxon>
        <taxon>Trypanosomatida</taxon>
        <taxon>Trypanosomatidae</taxon>
        <taxon>Strigomonadinae</taxon>
        <taxon>Strigomonas</taxon>
    </lineage>
</organism>
<feature type="transmembrane region" description="Helical" evidence="2">
    <location>
        <begin position="149"/>
        <end position="175"/>
    </location>
</feature>
<name>S9UVB7_9TRYP</name>
<dbReference type="EMBL" id="ATMH01009914">
    <property type="protein sequence ID" value="EPY18456.1"/>
    <property type="molecule type" value="Genomic_DNA"/>
</dbReference>
<keyword evidence="4" id="KW-1185">Reference proteome</keyword>
<sequence length="177" mass="19712">MTAMTQANHIQDICGACVVPAHHRDYNDGNGCTIYPGDSVEDEKMQRLSNEPTSGVERCSSTQWRQEATTDNSKTNGMDLHGDKPKDGQFMRDVKALKRCVSTGLNSLVSTMKKKGMRTFPFDKKTEISNTGTEMATTPPGSRSNSCSAFTFTLAFSPLILSFYSHFFFFPFVLIKR</sequence>
<evidence type="ECO:0000256" key="1">
    <source>
        <dbReference type="SAM" id="MobiDB-lite"/>
    </source>
</evidence>
<accession>S9UVB7</accession>